<gene>
    <name evidence="9" type="ORF">brsh051_02820</name>
</gene>
<dbReference type="InterPro" id="IPR000669">
    <property type="entry name" value="Mannitol_DH"/>
</dbReference>
<dbReference type="EC" id="1.1.1.17" evidence="2"/>
<feature type="domain" description="Mannitol dehydrogenase C-terminal" evidence="8">
    <location>
        <begin position="285"/>
        <end position="475"/>
    </location>
</feature>
<dbReference type="PROSITE" id="PS00974">
    <property type="entry name" value="MANNITOL_DHGENASE"/>
    <property type="match status" value="1"/>
</dbReference>
<dbReference type="PANTHER" id="PTHR43362:SF1">
    <property type="entry name" value="MANNITOL DEHYDROGENASE 2-RELATED"/>
    <property type="match status" value="1"/>
</dbReference>
<dbReference type="GO" id="GO:0019594">
    <property type="term" value="P:mannitol metabolic process"/>
    <property type="evidence" value="ECO:0007669"/>
    <property type="project" value="InterPro"/>
</dbReference>
<dbReference type="Pfam" id="PF08125">
    <property type="entry name" value="Mannitol_dh_C"/>
    <property type="match status" value="1"/>
</dbReference>
<comment type="similarity">
    <text evidence="1">Belongs to the mannitol dehydrogenase family.</text>
</comment>
<dbReference type="AlphaFoldDB" id="A0AAN0MF55"/>
<dbReference type="GO" id="GO:0008926">
    <property type="term" value="F:mannitol-1-phosphate 5-dehydrogenase activity"/>
    <property type="evidence" value="ECO:0007669"/>
    <property type="project" value="UniProtKB-EC"/>
</dbReference>
<protein>
    <recommendedName>
        <fullName evidence="3">Mannitol-1-phosphate 5-dehydrogenase</fullName>
        <ecNumber evidence="2">1.1.1.17</ecNumber>
    </recommendedName>
</protein>
<dbReference type="Pfam" id="PF01232">
    <property type="entry name" value="Mannitol_dh"/>
    <property type="match status" value="1"/>
</dbReference>
<keyword evidence="10" id="KW-1185">Reference proteome</keyword>
<dbReference type="InterPro" id="IPR013131">
    <property type="entry name" value="Mannitol_DH_N"/>
</dbReference>
<feature type="domain" description="Mannitol dehydrogenase N-terminal" evidence="7">
    <location>
        <begin position="26"/>
        <end position="274"/>
    </location>
</feature>
<dbReference type="InterPro" id="IPR013328">
    <property type="entry name" value="6PGD_dom2"/>
</dbReference>
<accession>A0AAN0MF55</accession>
<dbReference type="PANTHER" id="PTHR43362">
    <property type="entry name" value="MANNITOL DEHYDROGENASE DSF1-RELATED"/>
    <property type="match status" value="1"/>
</dbReference>
<evidence type="ECO:0000256" key="6">
    <source>
        <dbReference type="ARBA" id="ARBA00048615"/>
    </source>
</evidence>
<dbReference type="EMBL" id="AP028056">
    <property type="protein sequence ID" value="BEH01001.1"/>
    <property type="molecule type" value="Genomic_DNA"/>
</dbReference>
<dbReference type="KEGG" id="broo:brsh051_02820"/>
<name>A0AAN0MF55_9ACTN</name>
<organism evidence="9 10">
    <name type="scientific">Brooklawnia propionicigenes</name>
    <dbReference type="NCBI Taxonomy" id="3041175"/>
    <lineage>
        <taxon>Bacteria</taxon>
        <taxon>Bacillati</taxon>
        <taxon>Actinomycetota</taxon>
        <taxon>Actinomycetes</taxon>
        <taxon>Propionibacteriales</taxon>
        <taxon>Propionibacteriaceae</taxon>
        <taxon>Brooklawnia</taxon>
    </lineage>
</organism>
<evidence type="ECO:0000313" key="10">
    <source>
        <dbReference type="Proteomes" id="UP001431656"/>
    </source>
</evidence>
<dbReference type="SUPFAM" id="SSF48179">
    <property type="entry name" value="6-phosphogluconate dehydrogenase C-terminal domain-like"/>
    <property type="match status" value="1"/>
</dbReference>
<dbReference type="InterPro" id="IPR023027">
    <property type="entry name" value="Mannitol_DH_CS"/>
</dbReference>
<dbReference type="InterPro" id="IPR008927">
    <property type="entry name" value="6-PGluconate_DH-like_C_sf"/>
</dbReference>
<evidence type="ECO:0000256" key="2">
    <source>
        <dbReference type="ARBA" id="ARBA00012939"/>
    </source>
</evidence>
<evidence type="ECO:0000259" key="7">
    <source>
        <dbReference type="Pfam" id="PF01232"/>
    </source>
</evidence>
<keyword evidence="5" id="KW-0520">NAD</keyword>
<dbReference type="InterPro" id="IPR013118">
    <property type="entry name" value="Mannitol_DH_C"/>
</dbReference>
<dbReference type="Proteomes" id="UP001431656">
    <property type="component" value="Chromosome"/>
</dbReference>
<keyword evidence="4" id="KW-0560">Oxidoreductase</keyword>
<comment type="catalytic activity">
    <reaction evidence="6">
        <text>D-mannitol 1-phosphate + NAD(+) = beta-D-fructose 6-phosphate + NADH + H(+)</text>
        <dbReference type="Rhea" id="RHEA:19661"/>
        <dbReference type="ChEBI" id="CHEBI:15378"/>
        <dbReference type="ChEBI" id="CHEBI:57540"/>
        <dbReference type="ChEBI" id="CHEBI:57634"/>
        <dbReference type="ChEBI" id="CHEBI:57945"/>
        <dbReference type="ChEBI" id="CHEBI:61381"/>
        <dbReference type="EC" id="1.1.1.17"/>
    </reaction>
</comment>
<reference evidence="9" key="1">
    <citation type="journal article" date="2024" name="Int. J. Syst. Evol. Microbiol.">
        <title>Brooklawnia propionicigenes sp. nov., a facultatively anaerobic, propionate-producing bacterium isolated from a methanogenic reactor treating waste from cattle farms.</title>
        <authorList>
            <person name="Akita Y."/>
            <person name="Ueki A."/>
            <person name="Tonouchi A."/>
            <person name="Sugawara Y."/>
            <person name="Honma S."/>
            <person name="Kaku N."/>
            <person name="Ueki K."/>
        </authorList>
    </citation>
    <scope>NUCLEOTIDE SEQUENCE</scope>
    <source>
        <strain evidence="9">SH051</strain>
    </source>
</reference>
<evidence type="ECO:0000259" key="8">
    <source>
        <dbReference type="Pfam" id="PF08125"/>
    </source>
</evidence>
<dbReference type="PRINTS" id="PR00084">
    <property type="entry name" value="MTLDHDRGNASE"/>
</dbReference>
<dbReference type="InterPro" id="IPR036291">
    <property type="entry name" value="NAD(P)-bd_dom_sf"/>
</dbReference>
<evidence type="ECO:0000256" key="5">
    <source>
        <dbReference type="ARBA" id="ARBA00023027"/>
    </source>
</evidence>
<dbReference type="SUPFAM" id="SSF51735">
    <property type="entry name" value="NAD(P)-binding Rossmann-fold domains"/>
    <property type="match status" value="1"/>
</dbReference>
<proteinExistence type="inferred from homology"/>
<evidence type="ECO:0000313" key="9">
    <source>
        <dbReference type="EMBL" id="BEH01001.1"/>
    </source>
</evidence>
<sequence>MYMANLNRSNFPVERRIGASAPDATGIVHLGIGQFHRAHAAVNTALAMAEAGGDWGIVGVANRSRRIIDPMLNQDFIYSILQLSPEGTDVQLVDVHRRLFVAAEQPAEVLAAIADPNHKIVTLTITEKGYNKDGVTGHLMTDSAEIAPGLAGPDGAKAPLAQLAWGLVKRSQESKAPVTVLSCDNMQSAGNTTKAMVTEFLQAAGVDDNTMSWIAENVSFPNAMVDRIVPGTTEQTKAQVEQILGLRDEAPVPAEAFTMWVLEDHFKAGRPAWQAAPGVTFSDEVEQYELVKLRLLNGSHSLISYLGGLSNSPTIPSARDKEFVAKSVHAAIYNEFLPSIELPHGFDADAYVAQLFHRWQNHALGDKTARVGSDGSAKLLQRIPEPALRLLNMGQMPNEMALTAASWIACVAPPAGFDPGEIAAEMEEPQRENLAKATAGAKNTHEHVEKIMTGGFFPTELGEHAEFTDRVAELLDIIVTDGVEAAANNALGE</sequence>
<dbReference type="Gene3D" id="3.40.50.720">
    <property type="entry name" value="NAD(P)-binding Rossmann-like Domain"/>
    <property type="match status" value="1"/>
</dbReference>
<evidence type="ECO:0000256" key="1">
    <source>
        <dbReference type="ARBA" id="ARBA00006541"/>
    </source>
</evidence>
<dbReference type="InterPro" id="IPR050988">
    <property type="entry name" value="Mannitol_DH/Oxidoreductase"/>
</dbReference>
<evidence type="ECO:0000256" key="3">
    <source>
        <dbReference type="ARBA" id="ARBA00016219"/>
    </source>
</evidence>
<dbReference type="Gene3D" id="1.10.1040.10">
    <property type="entry name" value="N-(1-d-carboxylethyl)-l-norvaline Dehydrogenase, domain 2"/>
    <property type="match status" value="1"/>
</dbReference>
<evidence type="ECO:0000256" key="4">
    <source>
        <dbReference type="ARBA" id="ARBA00023002"/>
    </source>
</evidence>